<evidence type="ECO:0000259" key="12">
    <source>
        <dbReference type="Pfam" id="PF00155"/>
    </source>
</evidence>
<dbReference type="FunFam" id="3.40.640.10:FF:000024">
    <property type="entry name" value="Kynurenine--oxoglutarate transaminase 3"/>
    <property type="match status" value="1"/>
</dbReference>
<evidence type="ECO:0000256" key="2">
    <source>
        <dbReference type="ARBA" id="ARBA00004071"/>
    </source>
</evidence>
<dbReference type="InterPro" id="IPR057739">
    <property type="entry name" value="Glyco_hydro_29_N"/>
</dbReference>
<accession>A0A8H5H5Y8</accession>
<reference evidence="14 15" key="1">
    <citation type="journal article" date="2020" name="ISME J.">
        <title>Uncovering the hidden diversity of litter-decomposition mechanisms in mushroom-forming fungi.</title>
        <authorList>
            <person name="Floudas D."/>
            <person name="Bentzer J."/>
            <person name="Ahren D."/>
            <person name="Johansson T."/>
            <person name="Persson P."/>
            <person name="Tunlid A."/>
        </authorList>
    </citation>
    <scope>NUCLEOTIDE SEQUENCE [LARGE SCALE GENOMIC DNA]</scope>
    <source>
        <strain evidence="14 15">CBS 406.79</strain>
    </source>
</reference>
<dbReference type="Gene3D" id="3.90.1150.10">
    <property type="entry name" value="Aspartate Aminotransferase, domain 1"/>
    <property type="match status" value="1"/>
</dbReference>
<dbReference type="InterPro" id="IPR051326">
    <property type="entry name" value="Kynurenine-oxoglutarate_AT"/>
</dbReference>
<keyword evidence="9" id="KW-0378">Hydrolase</keyword>
<dbReference type="InterPro" id="IPR015424">
    <property type="entry name" value="PyrdxlP-dep_Trfase"/>
</dbReference>
<keyword evidence="7" id="KW-0808">Transferase</keyword>
<dbReference type="InterPro" id="IPR017853">
    <property type="entry name" value="GH"/>
</dbReference>
<evidence type="ECO:0000256" key="1">
    <source>
        <dbReference type="ARBA" id="ARBA00001933"/>
    </source>
</evidence>
<dbReference type="InterPro" id="IPR015422">
    <property type="entry name" value="PyrdxlP-dep_Trfase_small"/>
</dbReference>
<dbReference type="GO" id="GO:0005739">
    <property type="term" value="C:mitochondrion"/>
    <property type="evidence" value="ECO:0007669"/>
    <property type="project" value="TreeGrafter"/>
</dbReference>
<dbReference type="SUPFAM" id="SSF51445">
    <property type="entry name" value="(Trans)glycosidases"/>
    <property type="match status" value="1"/>
</dbReference>
<dbReference type="GO" id="GO:0030170">
    <property type="term" value="F:pyridoxal phosphate binding"/>
    <property type="evidence" value="ECO:0007669"/>
    <property type="project" value="InterPro"/>
</dbReference>
<evidence type="ECO:0000256" key="11">
    <source>
        <dbReference type="ARBA" id="ARBA00023295"/>
    </source>
</evidence>
<evidence type="ECO:0000256" key="10">
    <source>
        <dbReference type="ARBA" id="ARBA00022898"/>
    </source>
</evidence>
<dbReference type="OrthoDB" id="6039950at2759"/>
<name>A0A8H5H5Y8_9AGAR</name>
<evidence type="ECO:0000259" key="13">
    <source>
        <dbReference type="Pfam" id="PF01120"/>
    </source>
</evidence>
<feature type="domain" description="Aminotransferase class I/classII large" evidence="12">
    <location>
        <begin position="8"/>
        <end position="382"/>
    </location>
</feature>
<dbReference type="PANTHER" id="PTHR43807">
    <property type="entry name" value="FI04487P"/>
    <property type="match status" value="1"/>
</dbReference>
<comment type="caution">
    <text evidence="14">The sequence shown here is derived from an EMBL/GenBank/DDBJ whole genome shotgun (WGS) entry which is preliminary data.</text>
</comment>
<evidence type="ECO:0000313" key="14">
    <source>
        <dbReference type="EMBL" id="KAF5377403.1"/>
    </source>
</evidence>
<comment type="function">
    <text evidence="2">Alpha-L-fucosidase is responsible for hydrolyzing the alpha-1,6-linked fucose joined to the reducing-end N-acetylglucosamine of the carbohydrate moieties of glycoproteins.</text>
</comment>
<protein>
    <recommendedName>
        <fullName evidence="5">alpha-L-fucosidase</fullName>
        <ecNumber evidence="5">3.2.1.51</ecNumber>
    </recommendedName>
</protein>
<dbReference type="SMART" id="SM00812">
    <property type="entry name" value="Alpha_L_fucos"/>
    <property type="match status" value="1"/>
</dbReference>
<dbReference type="Gene3D" id="3.40.640.10">
    <property type="entry name" value="Type I PLP-dependent aspartate aminotransferase-like (Major domain)"/>
    <property type="match status" value="1"/>
</dbReference>
<dbReference type="GO" id="GO:0006004">
    <property type="term" value="P:fucose metabolic process"/>
    <property type="evidence" value="ECO:0007669"/>
    <property type="project" value="InterPro"/>
</dbReference>
<comment type="similarity">
    <text evidence="3">Belongs to the class-I pyridoxal-phosphate-dependent aminotransferase family.</text>
</comment>
<dbReference type="EMBL" id="JAACJN010000083">
    <property type="protein sequence ID" value="KAF5377403.1"/>
    <property type="molecule type" value="Genomic_DNA"/>
</dbReference>
<keyword evidence="6" id="KW-0032">Aminotransferase</keyword>
<evidence type="ECO:0000313" key="15">
    <source>
        <dbReference type="Proteomes" id="UP000518752"/>
    </source>
</evidence>
<sequence length="1162" mass="128670">MRYMNFAPPIWIKDAAVDALNDVACNHYSHPRGRLRLREALKAIYDTELHRDLDVEREILITSGANEGQYAVFTAFLDQGDEVIMFEPFFDQYLPSVTFNGGNPIYVPLHPPVNATGKFSSNDWKIHIEELKAAITPRTKMIIVNTPHNPVGKVFTREELEMIANLAKKHDLLVMADEVYDRLVLDGEHVRIANFPGMWERTVTVGSIGTVESFAATGWRVGWLIGPESIIRPTLAATTRIVFCTNSPLQEAAAVGLEQVKQRKFFETQVAEYAERRKVLTDCFDTLGLPYTYPEGSYFILLCSWKRKRLQVSHDTSNLQDLSTSSLKIHIRACWFIAIEIGVSSIPVSEFYCAEHASIGEIFGRFAFCKDVGTLKRAAERFKKLKNIYVSAAVELPRFPFTLFSLKSLFNNQAASANGSLGNFDGAGGSFDGQFLPVESFSYDGITYDLPAAWGTGNDNMIMNGQTLSLPNNAFVHELHTLYSGDSTEDHTQVKPIVEAKNWWGWPLLVTGVIQTPYSLQKNGTSKNLNTSSIFQWSTAIPSEKQLASITLPNAGSHKIHVFSMGFSSVINPTSQSPALVVRRAKFSSRWETVNNTRTQAVQVTIANLLPLSSTSLKTSVNSKHTIEISGPGITTIAPGVFNRLVPGDQIRTDVLVTGSTTGSNATIVLKNSAGEVVGQSSGWPVTALVEKYTPDESSLSAHETPTWRRLLSRRELNRHAIPLAFIGEYIAIQHGLPLENMLSGTTIISITRQTPVAQLGSIILRRLVRAQGVVYDDFIANFTASKFNASDWLDVFDRAGARYFVLVTKHHDGFALFDAGNTTQRSSINFGPKRDLLKELFDTAAVEKPHIHRGTYYSLPEWFSPDYAKYGFSQWPGGLARNAFNGTPEFEPYTGRLNISDYLEDLQLPQMLTLANDYNTEIMWCDIGGPNKTLEFAAEFYNNALTKGYQVTLNNRCGGVPDFATPEYATFNSIQTASWESNEGMDPFSYGLNSATNASQYKNGTTIIQTLVDIVSKNGNFLLDIGPTAEGEIIAPMADNLIAAGSWLDYAGECVYDTEFWFQTSQDPSPPSGLAPARFTTTPNTFCIVAFDEPTNGQLVIHKRLPLLSGDDIVLLTPNRSQTPLPWSTDSSGNLLVNVSTADTSQVQFAWAFRATFKLEN</sequence>
<keyword evidence="11" id="KW-0326">Glycosidase</keyword>
<evidence type="ECO:0000256" key="8">
    <source>
        <dbReference type="ARBA" id="ARBA00022729"/>
    </source>
</evidence>
<keyword evidence="10" id="KW-0663">Pyridoxal phosphate</keyword>
<evidence type="ECO:0000256" key="6">
    <source>
        <dbReference type="ARBA" id="ARBA00022576"/>
    </source>
</evidence>
<dbReference type="SUPFAM" id="SSF53383">
    <property type="entry name" value="PLP-dependent transferases"/>
    <property type="match status" value="1"/>
</dbReference>
<comment type="cofactor">
    <cofactor evidence="1">
        <name>pyridoxal 5'-phosphate</name>
        <dbReference type="ChEBI" id="CHEBI:597326"/>
    </cofactor>
</comment>
<dbReference type="Proteomes" id="UP000518752">
    <property type="component" value="Unassembled WGS sequence"/>
</dbReference>
<proteinExistence type="inferred from homology"/>
<dbReference type="InterPro" id="IPR000933">
    <property type="entry name" value="Glyco_hydro_29"/>
</dbReference>
<gene>
    <name evidence="14" type="ORF">D9757_009722</name>
</gene>
<organism evidence="14 15">
    <name type="scientific">Collybiopsis confluens</name>
    <dbReference type="NCBI Taxonomy" id="2823264"/>
    <lineage>
        <taxon>Eukaryota</taxon>
        <taxon>Fungi</taxon>
        <taxon>Dikarya</taxon>
        <taxon>Basidiomycota</taxon>
        <taxon>Agaricomycotina</taxon>
        <taxon>Agaricomycetes</taxon>
        <taxon>Agaricomycetidae</taxon>
        <taxon>Agaricales</taxon>
        <taxon>Marasmiineae</taxon>
        <taxon>Omphalotaceae</taxon>
        <taxon>Collybiopsis</taxon>
    </lineage>
</organism>
<dbReference type="InterPro" id="IPR015421">
    <property type="entry name" value="PyrdxlP-dep_Trfase_major"/>
</dbReference>
<dbReference type="InterPro" id="IPR004839">
    <property type="entry name" value="Aminotransferase_I/II_large"/>
</dbReference>
<dbReference type="EC" id="3.2.1.51" evidence="5"/>
<evidence type="ECO:0000256" key="4">
    <source>
        <dbReference type="ARBA" id="ARBA00007951"/>
    </source>
</evidence>
<dbReference type="Gene3D" id="3.20.20.80">
    <property type="entry name" value="Glycosidases"/>
    <property type="match status" value="1"/>
</dbReference>
<dbReference type="GO" id="GO:0016212">
    <property type="term" value="F:kynurenine-oxoglutarate transaminase activity"/>
    <property type="evidence" value="ECO:0007669"/>
    <property type="project" value="TreeGrafter"/>
</dbReference>
<evidence type="ECO:0000256" key="3">
    <source>
        <dbReference type="ARBA" id="ARBA00007441"/>
    </source>
</evidence>
<dbReference type="CDD" id="cd00609">
    <property type="entry name" value="AAT_like"/>
    <property type="match status" value="1"/>
</dbReference>
<dbReference type="PRINTS" id="PR00741">
    <property type="entry name" value="GLHYDRLASE29"/>
</dbReference>
<dbReference type="GO" id="GO:0004560">
    <property type="term" value="F:alpha-L-fucosidase activity"/>
    <property type="evidence" value="ECO:0007669"/>
    <property type="project" value="UniProtKB-EC"/>
</dbReference>
<feature type="domain" description="Glycoside hydrolase family 29 N-terminal" evidence="13">
    <location>
        <begin position="773"/>
        <end position="1054"/>
    </location>
</feature>
<keyword evidence="8" id="KW-0732">Signal</keyword>
<dbReference type="Pfam" id="PF00155">
    <property type="entry name" value="Aminotran_1_2"/>
    <property type="match status" value="1"/>
</dbReference>
<dbReference type="Pfam" id="PF01120">
    <property type="entry name" value="Alpha_L_fucos"/>
    <property type="match status" value="1"/>
</dbReference>
<evidence type="ECO:0000256" key="5">
    <source>
        <dbReference type="ARBA" id="ARBA00012662"/>
    </source>
</evidence>
<keyword evidence="15" id="KW-1185">Reference proteome</keyword>
<evidence type="ECO:0000256" key="9">
    <source>
        <dbReference type="ARBA" id="ARBA00022801"/>
    </source>
</evidence>
<comment type="similarity">
    <text evidence="4">Belongs to the glycosyl hydrolase 29 family.</text>
</comment>
<dbReference type="AlphaFoldDB" id="A0A8H5H5Y8"/>
<evidence type="ECO:0000256" key="7">
    <source>
        <dbReference type="ARBA" id="ARBA00022679"/>
    </source>
</evidence>
<dbReference type="PANTHER" id="PTHR43807:SF20">
    <property type="entry name" value="FI04487P"/>
    <property type="match status" value="1"/>
</dbReference>
<dbReference type="InterPro" id="IPR016286">
    <property type="entry name" value="FUC_metazoa-typ"/>
</dbReference>